<dbReference type="InterPro" id="IPR012337">
    <property type="entry name" value="RNaseH-like_sf"/>
</dbReference>
<dbReference type="InterPro" id="IPR001098">
    <property type="entry name" value="DNA-dir_DNA_pol_A_palm_dom"/>
</dbReference>
<protein>
    <recommendedName>
        <fullName evidence="1">DNA-directed DNA polymerase</fullName>
        <ecNumber evidence="1">2.7.7.7</ecNumber>
    </recommendedName>
    <alternativeName>
        <fullName evidence="5">Mitochondrial DNA polymerase catalytic subunit</fullName>
    </alternativeName>
</protein>
<evidence type="ECO:0000259" key="6">
    <source>
        <dbReference type="SMART" id="SM00482"/>
    </source>
</evidence>
<keyword evidence="3" id="KW-0548">Nucleotidyltransferase</keyword>
<dbReference type="InterPro" id="IPR019760">
    <property type="entry name" value="DNA-dir_DNA_pol_A_CS"/>
</dbReference>
<dbReference type="SUPFAM" id="SSF56672">
    <property type="entry name" value="DNA/RNA polymerases"/>
    <property type="match status" value="1"/>
</dbReference>
<dbReference type="GO" id="GO:0006264">
    <property type="term" value="P:mitochondrial DNA replication"/>
    <property type="evidence" value="ECO:0007669"/>
    <property type="project" value="TreeGrafter"/>
</dbReference>
<dbReference type="Pfam" id="PF18136">
    <property type="entry name" value="DNApol_Exo"/>
    <property type="match status" value="1"/>
</dbReference>
<evidence type="ECO:0000256" key="5">
    <source>
        <dbReference type="ARBA" id="ARBA00031966"/>
    </source>
</evidence>
<reference evidence="8" key="1">
    <citation type="journal article" date="2018" name="Nat. Microbiol.">
        <title>Leveraging single-cell genomics to expand the fungal tree of life.</title>
        <authorList>
            <person name="Ahrendt S.R."/>
            <person name="Quandt C.A."/>
            <person name="Ciobanu D."/>
            <person name="Clum A."/>
            <person name="Salamov A."/>
            <person name="Andreopoulos B."/>
            <person name="Cheng J.F."/>
            <person name="Woyke T."/>
            <person name="Pelin A."/>
            <person name="Henrissat B."/>
            <person name="Reynolds N.K."/>
            <person name="Benny G.L."/>
            <person name="Smith M.E."/>
            <person name="James T.Y."/>
            <person name="Grigoriev I.V."/>
        </authorList>
    </citation>
    <scope>NUCLEOTIDE SEQUENCE [LARGE SCALE GENOMIC DNA]</scope>
    <source>
        <strain evidence="8">Benny S71-1</strain>
    </source>
</reference>
<evidence type="ECO:0000256" key="3">
    <source>
        <dbReference type="ARBA" id="ARBA00022695"/>
    </source>
</evidence>
<dbReference type="PROSITE" id="PS00447">
    <property type="entry name" value="DNA_POLYMERASE_A"/>
    <property type="match status" value="1"/>
</dbReference>
<feature type="non-terminal residue" evidence="7">
    <location>
        <position position="1"/>
    </location>
</feature>
<dbReference type="GO" id="GO:0005760">
    <property type="term" value="C:gamma DNA polymerase complex"/>
    <property type="evidence" value="ECO:0007669"/>
    <property type="project" value="InterPro"/>
</dbReference>
<dbReference type="EC" id="2.7.7.7" evidence="1"/>
<keyword evidence="2" id="KW-0808">Transferase</keyword>
<dbReference type="PANTHER" id="PTHR10267:SF0">
    <property type="entry name" value="DNA POLYMERASE SUBUNIT GAMMA-1"/>
    <property type="match status" value="1"/>
</dbReference>
<dbReference type="EMBL" id="KZ991014">
    <property type="protein sequence ID" value="RKP23391.1"/>
    <property type="molecule type" value="Genomic_DNA"/>
</dbReference>
<dbReference type="GO" id="GO:0008408">
    <property type="term" value="F:3'-5' exonuclease activity"/>
    <property type="evidence" value="ECO:0007669"/>
    <property type="project" value="TreeGrafter"/>
</dbReference>
<dbReference type="OrthoDB" id="5588663at2759"/>
<dbReference type="Gene3D" id="1.10.150.20">
    <property type="entry name" value="5' to 3' exonuclease, C-terminal subdomain"/>
    <property type="match status" value="1"/>
</dbReference>
<evidence type="ECO:0000313" key="7">
    <source>
        <dbReference type="EMBL" id="RKP23391.1"/>
    </source>
</evidence>
<dbReference type="Gene3D" id="3.30.70.370">
    <property type="match status" value="1"/>
</dbReference>
<sequence length="900" mass="102076">RINKLGVQMLTPSLWRQLFGRSGRKGEMLTADELDIARRHLQQQGIWGKAGEPVESTSFTLPPLLGSTIEEHIYNMGDQLARPYLDMAKTFMQATKLPARPNRWLFNAGWTRYMPGEEPTPVPWPLEDVVTFDVETLPRETQHAVLACAASSVAWYGWISPWLANESDASEHLIPMGGGHDKRPRVVIGHNVGYDRARVLDEYSLRASNIGYIDTMSLHVAVSGLCTRQRTGWLKFSKAVDQGDIEYLRENYESMKYFDVSSVNSLREVARFHCQKDVAKEQRNIFVEGTLFDVQSNFQDLMNYCAVDVEATHEVYCTVFPKYLKKCPHPVAFYGMLQMGSSFLTVDERWSQYIARSECVYQERSRRIESKLRELAQEALDDPAAMADPWLRQLDWTRAELRMTKPKYRKDGSYAKNGEPRPVARQFMPGFPQWYRDLCDRTTKVPRLTTRSRIAPLLLKLKWNGFPLYYSQLHGWTFRVPRDADFPTKLTPLNAEYEPIPAEDADGIYYRIPHKDGETARCGNPLAKNYIGAFEDGTLSSEYPLASEALSMNASCSYWISARERVRSQFAALTVPRVRRTSSVHFGVPSRGPGTGSGMILPQINTMGTITRRAVEPTWMTASNAKKNRIGSELKSTVRAPPGYRIIGADVDSEELWISSLIGDAQFGAHGATAFGWMTLQGTKSAGTDMHSKTASILGINRDHAKIFNYGRIYGAGIKFATQLLMQFNPNMDEETAQQRSWDLYAATKGNKWHYDTPFGRGFWYGGSESYVFNALEAIATSEQPKTPVLGCAITDALTPEYTEKQFMTSRINWVVQSSGVDYLHLLITSMAYLIRCYGIDARFMLSVHDEIRYLVKEEDKYRAALALQISNLWTRAIFSYKLGINDLPQVCACMNIVLY</sequence>
<dbReference type="InterPro" id="IPR002297">
    <property type="entry name" value="DNA-dir_DNA_pol_A_mt"/>
</dbReference>
<dbReference type="InterPro" id="IPR043502">
    <property type="entry name" value="DNA/RNA_pol_sf"/>
</dbReference>
<dbReference type="GO" id="GO:0003887">
    <property type="term" value="F:DNA-directed DNA polymerase activity"/>
    <property type="evidence" value="ECO:0007669"/>
    <property type="project" value="UniProtKB-KW"/>
</dbReference>
<organism evidence="7 8">
    <name type="scientific">Syncephalis pseudoplumigaleata</name>
    <dbReference type="NCBI Taxonomy" id="1712513"/>
    <lineage>
        <taxon>Eukaryota</taxon>
        <taxon>Fungi</taxon>
        <taxon>Fungi incertae sedis</taxon>
        <taxon>Zoopagomycota</taxon>
        <taxon>Zoopagomycotina</taxon>
        <taxon>Zoopagomycetes</taxon>
        <taxon>Zoopagales</taxon>
        <taxon>Piptocephalidaceae</taxon>
        <taxon>Syncephalis</taxon>
    </lineage>
</organism>
<dbReference type="SMART" id="SM00482">
    <property type="entry name" value="POLAc"/>
    <property type="match status" value="1"/>
</dbReference>
<keyword evidence="8" id="KW-1185">Reference proteome</keyword>
<dbReference type="Proteomes" id="UP000278143">
    <property type="component" value="Unassembled WGS sequence"/>
</dbReference>
<evidence type="ECO:0000256" key="4">
    <source>
        <dbReference type="ARBA" id="ARBA00022932"/>
    </source>
</evidence>
<dbReference type="Gene3D" id="3.30.420.390">
    <property type="match status" value="2"/>
</dbReference>
<feature type="domain" description="DNA-directed DNA polymerase family A palm" evidence="6">
    <location>
        <begin position="631"/>
        <end position="860"/>
    </location>
</feature>
<dbReference type="PANTHER" id="PTHR10267">
    <property type="entry name" value="DNA POLYMERASE SUBUNIT GAMMA-1"/>
    <property type="match status" value="1"/>
</dbReference>
<dbReference type="InterPro" id="IPR041336">
    <property type="entry name" value="DNApol_Exo"/>
</dbReference>
<dbReference type="SUPFAM" id="SSF53098">
    <property type="entry name" value="Ribonuclease H-like"/>
    <property type="match status" value="1"/>
</dbReference>
<keyword evidence="4" id="KW-0239">DNA-directed DNA polymerase</keyword>
<accession>A0A4P9YVX4</accession>
<dbReference type="PRINTS" id="PR00867">
    <property type="entry name" value="DNAPOLG"/>
</dbReference>
<gene>
    <name evidence="7" type="ORF">SYNPS1DRAFT_18693</name>
</gene>
<evidence type="ECO:0000256" key="2">
    <source>
        <dbReference type="ARBA" id="ARBA00022679"/>
    </source>
</evidence>
<dbReference type="AlphaFoldDB" id="A0A4P9YVX4"/>
<evidence type="ECO:0000313" key="8">
    <source>
        <dbReference type="Proteomes" id="UP000278143"/>
    </source>
</evidence>
<proteinExistence type="predicted"/>
<dbReference type="GO" id="GO:0003677">
    <property type="term" value="F:DNA binding"/>
    <property type="evidence" value="ECO:0007669"/>
    <property type="project" value="InterPro"/>
</dbReference>
<dbReference type="Pfam" id="PF00476">
    <property type="entry name" value="DNA_pol_A"/>
    <property type="match status" value="1"/>
</dbReference>
<evidence type="ECO:0000256" key="1">
    <source>
        <dbReference type="ARBA" id="ARBA00012417"/>
    </source>
</evidence>
<name>A0A4P9YVX4_9FUNG</name>